<accession>A0A8C9R563</accession>
<dbReference type="AlphaFoldDB" id="A0A8C9R563"/>
<dbReference type="SUPFAM" id="SSF56436">
    <property type="entry name" value="C-type lectin-like"/>
    <property type="match status" value="1"/>
</dbReference>
<reference evidence="5 6" key="1">
    <citation type="submission" date="2019-04" db="EMBL/GenBank/DDBJ databases">
        <authorList>
            <consortium name="Wellcome Sanger Institute Data Sharing"/>
        </authorList>
    </citation>
    <scope>NUCLEOTIDE SEQUENCE [LARGE SCALE GENOMIC DNA]</scope>
</reference>
<dbReference type="CTD" id="10584"/>
<organism evidence="5 6">
    <name type="scientific">Scleropages formosus</name>
    <name type="common">Asian bonytongue</name>
    <name type="synonym">Osteoglossum formosum</name>
    <dbReference type="NCBI Taxonomy" id="113540"/>
    <lineage>
        <taxon>Eukaryota</taxon>
        <taxon>Metazoa</taxon>
        <taxon>Chordata</taxon>
        <taxon>Craniata</taxon>
        <taxon>Vertebrata</taxon>
        <taxon>Euteleostomi</taxon>
        <taxon>Actinopterygii</taxon>
        <taxon>Neopterygii</taxon>
        <taxon>Teleostei</taxon>
        <taxon>Osteoglossocephala</taxon>
        <taxon>Osteoglossomorpha</taxon>
        <taxon>Osteoglossiformes</taxon>
        <taxon>Osteoglossidae</taxon>
        <taxon>Scleropages</taxon>
    </lineage>
</organism>
<evidence type="ECO:0000256" key="1">
    <source>
        <dbReference type="ARBA" id="ARBA00022734"/>
    </source>
</evidence>
<gene>
    <name evidence="5" type="primary">COLEC10</name>
    <name evidence="5" type="synonym">colec10</name>
</gene>
<dbReference type="PANTHER" id="PTHR24024">
    <property type="entry name" value="PULMONARY SURFACTANT-ASSOCIATED PROTEIN A"/>
    <property type="match status" value="1"/>
</dbReference>
<dbReference type="Pfam" id="PF01391">
    <property type="entry name" value="Collagen"/>
    <property type="match status" value="1"/>
</dbReference>
<dbReference type="GeneID" id="108940510"/>
<feature type="compositionally biased region" description="Basic and acidic residues" evidence="3">
    <location>
        <begin position="80"/>
        <end position="89"/>
    </location>
</feature>
<dbReference type="GO" id="GO:0005581">
    <property type="term" value="C:collagen trimer"/>
    <property type="evidence" value="ECO:0007669"/>
    <property type="project" value="UniProtKB-KW"/>
</dbReference>
<evidence type="ECO:0000256" key="4">
    <source>
        <dbReference type="SAM" id="SignalP"/>
    </source>
</evidence>
<dbReference type="PANTHER" id="PTHR24024:SF20">
    <property type="entry name" value="COLLECTIN-10"/>
    <property type="match status" value="1"/>
</dbReference>
<dbReference type="InterPro" id="IPR008160">
    <property type="entry name" value="Collagen"/>
</dbReference>
<name>A0A8C9R563_SCLFO</name>
<dbReference type="Proteomes" id="UP000694397">
    <property type="component" value="Chromosome 18"/>
</dbReference>
<protein>
    <submittedName>
        <fullName evidence="5">Collectin subfamily member 10</fullName>
    </submittedName>
</protein>
<feature type="chain" id="PRO_5034942210" evidence="4">
    <location>
        <begin position="21"/>
        <end position="263"/>
    </location>
</feature>
<dbReference type="GO" id="GO:0005615">
    <property type="term" value="C:extracellular space"/>
    <property type="evidence" value="ECO:0007669"/>
    <property type="project" value="TreeGrafter"/>
</dbReference>
<evidence type="ECO:0000313" key="5">
    <source>
        <dbReference type="Ensembl" id="ENSSFOP00015006993.1"/>
    </source>
</evidence>
<feature type="compositionally biased region" description="Gly residues" evidence="3">
    <location>
        <begin position="61"/>
        <end position="70"/>
    </location>
</feature>
<keyword evidence="6" id="KW-1185">Reference proteome</keyword>
<feature type="signal peptide" evidence="4">
    <location>
        <begin position="1"/>
        <end position="20"/>
    </location>
</feature>
<feature type="compositionally biased region" description="Low complexity" evidence="3">
    <location>
        <begin position="48"/>
        <end position="60"/>
    </location>
</feature>
<dbReference type="InterPro" id="IPR016186">
    <property type="entry name" value="C-type_lectin-like/link_sf"/>
</dbReference>
<dbReference type="GeneTree" id="ENSGT00940000159374"/>
<dbReference type="RefSeq" id="XP_018618265.1">
    <property type="nucleotide sequence ID" value="XM_018762749.1"/>
</dbReference>
<dbReference type="InterPro" id="IPR016187">
    <property type="entry name" value="CTDL_fold"/>
</dbReference>
<evidence type="ECO:0000256" key="2">
    <source>
        <dbReference type="ARBA" id="ARBA00023119"/>
    </source>
</evidence>
<feature type="compositionally biased region" description="Basic and acidic residues" evidence="3">
    <location>
        <begin position="35"/>
        <end position="47"/>
    </location>
</feature>
<dbReference type="InterPro" id="IPR051077">
    <property type="entry name" value="Ca-dependent_lectin"/>
</dbReference>
<dbReference type="Gene3D" id="3.10.100.10">
    <property type="entry name" value="Mannose-Binding Protein A, subunit A"/>
    <property type="match status" value="1"/>
</dbReference>
<reference evidence="5" key="2">
    <citation type="submission" date="2025-08" db="UniProtKB">
        <authorList>
            <consortium name="Ensembl"/>
        </authorList>
    </citation>
    <scope>IDENTIFICATION</scope>
</reference>
<dbReference type="OrthoDB" id="8066719at2759"/>
<evidence type="ECO:0000256" key="3">
    <source>
        <dbReference type="SAM" id="MobiDB-lite"/>
    </source>
</evidence>
<dbReference type="KEGG" id="sfm:108940510"/>
<dbReference type="Ensembl" id="ENSSFOT00015007102.2">
    <property type="protein sequence ID" value="ENSSFOP00015006993.1"/>
    <property type="gene ID" value="ENSSFOG00015004621.2"/>
</dbReference>
<dbReference type="GO" id="GO:0030246">
    <property type="term" value="F:carbohydrate binding"/>
    <property type="evidence" value="ECO:0007669"/>
    <property type="project" value="UniProtKB-KW"/>
</dbReference>
<sequence>MGRKFVALLVLFTTITPVDATEVCSNAVLPGLKGDQGEKGDEGEQGKLGKTGPPGQQGLMGELGGEGEPGLTGKSGPAGERGDKGERGIDGPAGLRGKPGTTCDCGKYNKVVGQLDVNISKLKNSVKFLKNVVLGMQETEEKFYLIVKEARRYKEALLNCRLRGGTMAAPREDETHALLADYVSRAGLTHVFVAEHGGGRALTENTLEKNSTARSTAGPTGPPTNVSCAEMTSAGARTPADCDVAMFYMCEFSKRRKTPVGAS</sequence>
<reference evidence="5" key="3">
    <citation type="submission" date="2025-09" db="UniProtKB">
        <authorList>
            <consortium name="Ensembl"/>
        </authorList>
    </citation>
    <scope>IDENTIFICATION</scope>
</reference>
<proteinExistence type="predicted"/>
<evidence type="ECO:0000313" key="6">
    <source>
        <dbReference type="Proteomes" id="UP000694397"/>
    </source>
</evidence>
<keyword evidence="2" id="KW-0176">Collagen</keyword>
<keyword evidence="1" id="KW-0430">Lectin</keyword>
<feature type="region of interest" description="Disordered" evidence="3">
    <location>
        <begin position="29"/>
        <end position="96"/>
    </location>
</feature>
<keyword evidence="4" id="KW-0732">Signal</keyword>